<dbReference type="EnsemblMetazoa" id="AARA014752-RA">
    <property type="protein sequence ID" value="AARA014752-PA"/>
    <property type="gene ID" value="AARA014752"/>
</dbReference>
<sequence length="16" mass="1900">MYAVTVKQFLTLLIFL</sequence>
<evidence type="ECO:0000313" key="2">
    <source>
        <dbReference type="Proteomes" id="UP000075840"/>
    </source>
</evidence>
<accession>A0A182IH17</accession>
<protein>
    <submittedName>
        <fullName evidence="1">Uncharacterized protein</fullName>
    </submittedName>
</protein>
<dbReference type="Proteomes" id="UP000075840">
    <property type="component" value="Unassembled WGS sequence"/>
</dbReference>
<dbReference type="AlphaFoldDB" id="A0A182IH17"/>
<proteinExistence type="predicted"/>
<evidence type="ECO:0000313" key="1">
    <source>
        <dbReference type="EnsemblMetazoa" id="AARA014752-PA"/>
    </source>
</evidence>
<name>A0A182IH17_ANOAR</name>
<reference evidence="1" key="1">
    <citation type="submission" date="2022-08" db="UniProtKB">
        <authorList>
            <consortium name="EnsemblMetazoa"/>
        </authorList>
    </citation>
    <scope>IDENTIFICATION</scope>
    <source>
        <strain evidence="1">Dongola</strain>
    </source>
</reference>
<dbReference type="VEuPathDB" id="VectorBase:AARA014752"/>
<organism evidence="1 2">
    <name type="scientific">Anopheles arabiensis</name>
    <name type="common">Mosquito</name>
    <dbReference type="NCBI Taxonomy" id="7173"/>
    <lineage>
        <taxon>Eukaryota</taxon>
        <taxon>Metazoa</taxon>
        <taxon>Ecdysozoa</taxon>
        <taxon>Arthropoda</taxon>
        <taxon>Hexapoda</taxon>
        <taxon>Insecta</taxon>
        <taxon>Pterygota</taxon>
        <taxon>Neoptera</taxon>
        <taxon>Endopterygota</taxon>
        <taxon>Diptera</taxon>
        <taxon>Nematocera</taxon>
        <taxon>Culicoidea</taxon>
        <taxon>Culicidae</taxon>
        <taxon>Anophelinae</taxon>
        <taxon>Anopheles</taxon>
    </lineage>
</organism>
<keyword evidence="2" id="KW-1185">Reference proteome</keyword>
<dbReference type="EMBL" id="APCN01003470">
    <property type="status" value="NOT_ANNOTATED_CDS"/>
    <property type="molecule type" value="Genomic_DNA"/>
</dbReference>